<keyword evidence="3 6" id="KW-0812">Transmembrane</keyword>
<dbReference type="GO" id="GO:0015385">
    <property type="term" value="F:sodium:proton antiporter activity"/>
    <property type="evidence" value="ECO:0007669"/>
    <property type="project" value="UniProtKB-UniRule"/>
</dbReference>
<dbReference type="Proteomes" id="UP000029629">
    <property type="component" value="Unassembled WGS sequence"/>
</dbReference>
<comment type="subcellular location">
    <subcellularLocation>
        <location evidence="1">Cell inner membrane</location>
        <topology evidence="1">Multi-pass membrane protein</topology>
    </subcellularLocation>
    <subcellularLocation>
        <location evidence="6">Cell membrane</location>
        <topology evidence="6">Multi-pass membrane protein</topology>
    </subcellularLocation>
</comment>
<keyword evidence="5 6" id="KW-0472">Membrane</keyword>
<protein>
    <recommendedName>
        <fullName evidence="6">Na(+)/H(+) antiporter NhaA</fullName>
    </recommendedName>
    <alternativeName>
        <fullName evidence="6">Sodium/proton antiporter NhaA</fullName>
    </alternativeName>
</protein>
<evidence type="ECO:0000313" key="8">
    <source>
        <dbReference type="Proteomes" id="UP000029629"/>
    </source>
</evidence>
<evidence type="ECO:0000313" key="7">
    <source>
        <dbReference type="EMBL" id="KGF31479.1"/>
    </source>
</evidence>
<dbReference type="InterPro" id="IPR004670">
    <property type="entry name" value="NhaA"/>
</dbReference>
<dbReference type="EMBL" id="JRNI01000013">
    <property type="protein sequence ID" value="KGF31479.1"/>
    <property type="molecule type" value="Genomic_DNA"/>
</dbReference>
<evidence type="ECO:0000256" key="6">
    <source>
        <dbReference type="HAMAP-Rule" id="MF_01844"/>
    </source>
</evidence>
<feature type="transmembrane region" description="Helical" evidence="6">
    <location>
        <begin position="21"/>
        <end position="44"/>
    </location>
</feature>
<proteinExistence type="inferred from homology"/>
<dbReference type="Pfam" id="PF06965">
    <property type="entry name" value="Na_H_antiport_1"/>
    <property type="match status" value="1"/>
</dbReference>
<dbReference type="AlphaFoldDB" id="A0A096BE88"/>
<keyword evidence="6" id="KW-0739">Sodium transport</keyword>
<feature type="transmembrane region" description="Helical" evidence="6">
    <location>
        <begin position="361"/>
        <end position="384"/>
    </location>
</feature>
<keyword evidence="6" id="KW-0813">Transport</keyword>
<dbReference type="PANTHER" id="PTHR30341">
    <property type="entry name" value="SODIUM ION/PROTON ANTIPORTER NHAA-RELATED"/>
    <property type="match status" value="1"/>
</dbReference>
<dbReference type="HAMAP" id="MF_01844">
    <property type="entry name" value="NhaA"/>
    <property type="match status" value="1"/>
</dbReference>
<evidence type="ECO:0000256" key="4">
    <source>
        <dbReference type="ARBA" id="ARBA00022989"/>
    </source>
</evidence>
<dbReference type="RefSeq" id="WP_036557979.1">
    <property type="nucleotide sequence ID" value="NZ_JRNI01000013.1"/>
</dbReference>
<keyword evidence="6" id="KW-0915">Sodium</keyword>
<feature type="transmembrane region" description="Helical" evidence="6">
    <location>
        <begin position="91"/>
        <end position="110"/>
    </location>
</feature>
<comment type="function">
    <text evidence="6">Na(+)/H(+) antiporter that extrudes sodium in exchange for external protons.</text>
</comment>
<reference evidence="7 8" key="1">
    <citation type="submission" date="2014-07" db="EMBL/GenBank/DDBJ databases">
        <authorList>
            <person name="McCorrison J."/>
            <person name="Sanka R."/>
            <person name="Torralba M."/>
            <person name="Gillis M."/>
            <person name="Haft D.H."/>
            <person name="Methe B."/>
            <person name="Sutton G."/>
            <person name="Nelson K.E."/>
        </authorList>
    </citation>
    <scope>NUCLEOTIDE SEQUENCE [LARGE SCALE GENOMIC DNA]</scope>
    <source>
        <strain evidence="7 8">DNF00040</strain>
    </source>
</reference>
<feature type="transmembrane region" description="Helical" evidence="6">
    <location>
        <begin position="291"/>
        <end position="315"/>
    </location>
</feature>
<sequence length="388" mass="42263">MTQHTQRFTAKILNSPQAAGVILILASIIGVVFANSALANGYFAFLEAKFLNLSILHWINDALMAIFFLLVGLEVKRELLIGDLGTRQKRILPFAAAFAGVTLPALIYLYFNWNEPLTAPGWASPAATDIAFALGILALVGSRVPISLKIFLMALAVIDDLIVIVIIGLFYTQQLQIIYLFIALVVIAMLATLNLKNHQRSLPYLVLGLLLWWLILNSGIHATLAGVILAFTIPVSKPDKAHSQHDAEPLLLRWEHALSNWVSFLIIPIFGFANAGVSFGAFSYEQLFHPVVLGITLGLFVGKQLGIFATVFLMIKSGFAPKPHGATWLQLYGVSTLCGIGFTMSLFIGMLAFVEAEHQDLAKIGVFIGSILSAVIGFCILRFAPTKS</sequence>
<comment type="similarity">
    <text evidence="6">Belongs to the NhaA Na(+)/H(+) (TC 2.A.33) antiporter family.</text>
</comment>
<dbReference type="NCBIfam" id="NF007111">
    <property type="entry name" value="PRK09560.1"/>
    <property type="match status" value="1"/>
</dbReference>
<dbReference type="GO" id="GO:0005886">
    <property type="term" value="C:plasma membrane"/>
    <property type="evidence" value="ECO:0007669"/>
    <property type="project" value="UniProtKB-SubCell"/>
</dbReference>
<feature type="transmembrane region" description="Helical" evidence="6">
    <location>
        <begin position="50"/>
        <end position="71"/>
    </location>
</feature>
<name>A0A096BE88_9BURK</name>
<dbReference type="OrthoDB" id="9808135at2"/>
<evidence type="ECO:0000256" key="3">
    <source>
        <dbReference type="ARBA" id="ARBA00022692"/>
    </source>
</evidence>
<feature type="transmembrane region" description="Helical" evidence="6">
    <location>
        <begin position="327"/>
        <end position="354"/>
    </location>
</feature>
<evidence type="ECO:0000256" key="5">
    <source>
        <dbReference type="ARBA" id="ARBA00023136"/>
    </source>
</evidence>
<keyword evidence="6" id="KW-0050">Antiport</keyword>
<gene>
    <name evidence="6 7" type="primary">nhaA</name>
    <name evidence="7" type="ORF">HMPREF2130_02995</name>
</gene>
<dbReference type="NCBIfam" id="NF007112">
    <property type="entry name" value="PRK09561.1"/>
    <property type="match status" value="1"/>
</dbReference>
<dbReference type="NCBIfam" id="TIGR00773">
    <property type="entry name" value="NhaA"/>
    <property type="match status" value="1"/>
</dbReference>
<keyword evidence="2 6" id="KW-1003">Cell membrane</keyword>
<accession>A0A096BE88</accession>
<dbReference type="Gene3D" id="1.20.1530.10">
    <property type="entry name" value="Na+/H+ antiporter like domain"/>
    <property type="match status" value="1"/>
</dbReference>
<feature type="transmembrane region" description="Helical" evidence="6">
    <location>
        <begin position="177"/>
        <end position="195"/>
    </location>
</feature>
<keyword evidence="6" id="KW-0406">Ion transport</keyword>
<evidence type="ECO:0000256" key="2">
    <source>
        <dbReference type="ARBA" id="ARBA00022475"/>
    </source>
</evidence>
<comment type="caution">
    <text evidence="7">The sequence shown here is derived from an EMBL/GenBank/DDBJ whole genome shotgun (WGS) entry which is preliminary data.</text>
</comment>
<feature type="transmembrane region" description="Helical" evidence="6">
    <location>
        <begin position="261"/>
        <end position="284"/>
    </location>
</feature>
<keyword evidence="4 6" id="KW-1133">Transmembrane helix</keyword>
<dbReference type="PANTHER" id="PTHR30341:SF0">
    <property type="entry name" value="NA(+)_H(+) ANTIPORTER NHAA"/>
    <property type="match status" value="1"/>
</dbReference>
<evidence type="ECO:0000256" key="1">
    <source>
        <dbReference type="ARBA" id="ARBA00004429"/>
    </source>
</evidence>
<feature type="transmembrane region" description="Helical" evidence="6">
    <location>
        <begin position="122"/>
        <end position="141"/>
    </location>
</feature>
<comment type="catalytic activity">
    <reaction evidence="6">
        <text>Na(+)(in) + 2 H(+)(out) = Na(+)(out) + 2 H(+)(in)</text>
        <dbReference type="Rhea" id="RHEA:29251"/>
        <dbReference type="ChEBI" id="CHEBI:15378"/>
        <dbReference type="ChEBI" id="CHEBI:29101"/>
    </reaction>
</comment>
<keyword evidence="8" id="KW-1185">Reference proteome</keyword>
<feature type="transmembrane region" description="Helical" evidence="6">
    <location>
        <begin position="150"/>
        <end position="171"/>
    </location>
</feature>
<dbReference type="eggNOG" id="COG3004">
    <property type="taxonomic scope" value="Bacteria"/>
</dbReference>
<dbReference type="GO" id="GO:0006885">
    <property type="term" value="P:regulation of pH"/>
    <property type="evidence" value="ECO:0007669"/>
    <property type="project" value="UniProtKB-UniRule"/>
</dbReference>
<organism evidence="7 8">
    <name type="scientific">Oligella urethralis DNF00040</name>
    <dbReference type="NCBI Taxonomy" id="1401065"/>
    <lineage>
        <taxon>Bacteria</taxon>
        <taxon>Pseudomonadati</taxon>
        <taxon>Pseudomonadota</taxon>
        <taxon>Betaproteobacteria</taxon>
        <taxon>Burkholderiales</taxon>
        <taxon>Alcaligenaceae</taxon>
        <taxon>Oligella</taxon>
    </lineage>
</organism>
<dbReference type="InterPro" id="IPR023171">
    <property type="entry name" value="Na/H_antiporter_dom_sf"/>
</dbReference>
<feature type="transmembrane region" description="Helical" evidence="6">
    <location>
        <begin position="202"/>
        <end position="233"/>
    </location>
</feature>